<sequence length="427" mass="44113">MSSNKPKHPNQYTYRPKPSTTGSSIAAPTQPVPAPAAAEKPARAAPHSPTKRQTPAAGTSSNATSRRLAAGGTRGGTPSSVSGSIAGQGAGSGNASAALSWNLPDHLAPFAYTLPANPPSMLQIITPRPTNLIGKHKTDAVSAYEAAINNGETPTHLEPPTRVRYPTKRMTIGEMRKRVRNLLEYVGRVQGEEDKRAERAKLLELAVLPANELVAEDARQPEDVKSSTQEQPTPESEADQDLTVAAEPQPMDVDTAPTEPVQVDTDAQQGDDAPFSAAAITIVEPISTTADAVMEDTSGPASTEQDASAAEDQKAETDDFVSATDPVPDAVVKATESSAPALAGEPGLMPSVPPPTEPSTITSAPSTIAPVPAPVEAPPSKSSQLLAELTSDLIKFQMMFEVGGSVFAAPANGNAVSGGTTGGVDDE</sequence>
<dbReference type="Proteomes" id="UP001243375">
    <property type="component" value="Unassembled WGS sequence"/>
</dbReference>
<evidence type="ECO:0000313" key="1">
    <source>
        <dbReference type="EMBL" id="KAJ9115535.1"/>
    </source>
</evidence>
<evidence type="ECO:0000313" key="2">
    <source>
        <dbReference type="Proteomes" id="UP001243375"/>
    </source>
</evidence>
<name>A0ACC2WW41_9TREE</name>
<organism evidence="1 2">
    <name type="scientific">Naganishia vaughanmartiniae</name>
    <dbReference type="NCBI Taxonomy" id="1424756"/>
    <lineage>
        <taxon>Eukaryota</taxon>
        <taxon>Fungi</taxon>
        <taxon>Dikarya</taxon>
        <taxon>Basidiomycota</taxon>
        <taxon>Agaricomycotina</taxon>
        <taxon>Tremellomycetes</taxon>
        <taxon>Filobasidiales</taxon>
        <taxon>Filobasidiaceae</taxon>
        <taxon>Naganishia</taxon>
    </lineage>
</organism>
<proteinExistence type="predicted"/>
<keyword evidence="2" id="KW-1185">Reference proteome</keyword>
<gene>
    <name evidence="1" type="ORF">QFC22_005299</name>
</gene>
<protein>
    <submittedName>
        <fullName evidence="1">Uncharacterized protein</fullName>
    </submittedName>
</protein>
<dbReference type="EMBL" id="JASBWU010000016">
    <property type="protein sequence ID" value="KAJ9115535.1"/>
    <property type="molecule type" value="Genomic_DNA"/>
</dbReference>
<reference evidence="1" key="1">
    <citation type="submission" date="2023-04" db="EMBL/GenBank/DDBJ databases">
        <title>Draft Genome sequencing of Naganishia species isolated from polar environments using Oxford Nanopore Technology.</title>
        <authorList>
            <person name="Leo P."/>
            <person name="Venkateswaran K."/>
        </authorList>
    </citation>
    <scope>NUCLEOTIDE SEQUENCE</scope>
    <source>
        <strain evidence="1">MNA-CCFEE 5425</strain>
    </source>
</reference>
<accession>A0ACC2WW41</accession>
<comment type="caution">
    <text evidence="1">The sequence shown here is derived from an EMBL/GenBank/DDBJ whole genome shotgun (WGS) entry which is preliminary data.</text>
</comment>